<feature type="non-terminal residue" evidence="1">
    <location>
        <position position="1"/>
    </location>
</feature>
<evidence type="ECO:0000313" key="1">
    <source>
        <dbReference type="EMBL" id="KAG8035596.1"/>
    </source>
</evidence>
<protein>
    <submittedName>
        <fullName evidence="1">Uncharacterized protein</fullName>
    </submittedName>
</protein>
<organism evidence="1 2">
    <name type="scientific">Cotesia typhae</name>
    <dbReference type="NCBI Taxonomy" id="2053667"/>
    <lineage>
        <taxon>Eukaryota</taxon>
        <taxon>Metazoa</taxon>
        <taxon>Ecdysozoa</taxon>
        <taxon>Arthropoda</taxon>
        <taxon>Hexapoda</taxon>
        <taxon>Insecta</taxon>
        <taxon>Pterygota</taxon>
        <taxon>Neoptera</taxon>
        <taxon>Endopterygota</taxon>
        <taxon>Hymenoptera</taxon>
        <taxon>Apocrita</taxon>
        <taxon>Ichneumonoidea</taxon>
        <taxon>Braconidae</taxon>
        <taxon>Microgastrinae</taxon>
        <taxon>Cotesia</taxon>
    </lineage>
</organism>
<comment type="caution">
    <text evidence="1">The sequence shown here is derived from an EMBL/GenBank/DDBJ whole genome shotgun (WGS) entry which is preliminary data.</text>
</comment>
<reference evidence="1" key="1">
    <citation type="submission" date="2020-03" db="EMBL/GenBank/DDBJ databases">
        <authorList>
            <person name="Chebbi M.A."/>
            <person name="Drezen J.M."/>
        </authorList>
    </citation>
    <scope>NUCLEOTIDE SEQUENCE</scope>
    <source>
        <tissue evidence="1">Whole body</tissue>
    </source>
</reference>
<keyword evidence="2" id="KW-1185">Reference proteome</keyword>
<dbReference type="AlphaFoldDB" id="A0A8J5UXE8"/>
<proteinExistence type="predicted"/>
<dbReference type="OrthoDB" id="7688248at2759"/>
<accession>A0A8J5UXE8</accession>
<sequence length="85" mass="9761">LEFHVLGVSMGEYLIQTGIDFEMSLCDMFNEPVILGPKGVYETESYTVPIELMPDEFKPNKYLGILELRHEDKELAVVYVYCNVP</sequence>
<gene>
    <name evidence="1" type="ORF">G9C98_001024</name>
</gene>
<name>A0A8J5UXE8_9HYME</name>
<reference evidence="1" key="2">
    <citation type="submission" date="2021-04" db="EMBL/GenBank/DDBJ databases">
        <title>Genome-wide patterns of bracovirus chromosomal integration into multiple host tissues during parasitism.</title>
        <authorList>
            <person name="Chebbi M.A.C."/>
        </authorList>
    </citation>
    <scope>NUCLEOTIDE SEQUENCE</scope>
    <source>
        <tissue evidence="1">Whole body</tissue>
    </source>
</reference>
<dbReference type="EMBL" id="JAAOIC020000054">
    <property type="protein sequence ID" value="KAG8035596.1"/>
    <property type="molecule type" value="Genomic_DNA"/>
</dbReference>
<dbReference type="Proteomes" id="UP000729913">
    <property type="component" value="Unassembled WGS sequence"/>
</dbReference>
<evidence type="ECO:0000313" key="2">
    <source>
        <dbReference type="Proteomes" id="UP000729913"/>
    </source>
</evidence>